<sequence>MPVRINWPMLAATVCPNVGGWIGGYITKKNMSWYESLKKSKCIPPNWVFAPVWTTLYCTMGYSSYLVWRDGGGFEGAALPLSVYGLNLALNWSWTPLFFGAHNIKWALYEIAALWVSTAAVGVVFYHVNPAAGYLIIPYVVWNSFAAAFNYIIYRDNKQLPAVEKADNKKK</sequence>
<dbReference type="PANTHER" id="PTHR10057:SF0">
    <property type="entry name" value="TRANSLOCATOR PROTEIN"/>
    <property type="match status" value="1"/>
</dbReference>
<evidence type="ECO:0000256" key="3">
    <source>
        <dbReference type="ARBA" id="ARBA00022692"/>
    </source>
</evidence>
<dbReference type="KEGG" id="pbar:105432180"/>
<accession>A0A6I9WPS7</accession>
<feature type="transmembrane region" description="Helical" evidence="6">
    <location>
        <begin position="6"/>
        <end position="26"/>
    </location>
</feature>
<dbReference type="GO" id="GO:0033013">
    <property type="term" value="P:tetrapyrrole metabolic process"/>
    <property type="evidence" value="ECO:0007669"/>
    <property type="project" value="UniProtKB-ARBA"/>
</dbReference>
<organism evidence="7 8">
    <name type="scientific">Pogonomyrmex barbatus</name>
    <name type="common">red harvester ant</name>
    <dbReference type="NCBI Taxonomy" id="144034"/>
    <lineage>
        <taxon>Eukaryota</taxon>
        <taxon>Metazoa</taxon>
        <taxon>Ecdysozoa</taxon>
        <taxon>Arthropoda</taxon>
        <taxon>Hexapoda</taxon>
        <taxon>Insecta</taxon>
        <taxon>Pterygota</taxon>
        <taxon>Neoptera</taxon>
        <taxon>Endopterygota</taxon>
        <taxon>Hymenoptera</taxon>
        <taxon>Apocrita</taxon>
        <taxon>Aculeata</taxon>
        <taxon>Formicoidea</taxon>
        <taxon>Formicidae</taxon>
        <taxon>Myrmicinae</taxon>
        <taxon>Pogonomyrmex</taxon>
    </lineage>
</organism>
<dbReference type="RefSeq" id="XP_011645162.1">
    <property type="nucleotide sequence ID" value="XM_011646860.2"/>
</dbReference>
<protein>
    <submittedName>
        <fullName evidence="8">Translocator protein</fullName>
    </submittedName>
</protein>
<dbReference type="FunFam" id="1.20.1260.100:FF:000001">
    <property type="entry name" value="translocator protein 2"/>
    <property type="match status" value="1"/>
</dbReference>
<dbReference type="InterPro" id="IPR004307">
    <property type="entry name" value="TspO_MBR"/>
</dbReference>
<evidence type="ECO:0000256" key="6">
    <source>
        <dbReference type="SAM" id="Phobius"/>
    </source>
</evidence>
<evidence type="ECO:0000256" key="2">
    <source>
        <dbReference type="ARBA" id="ARBA00007524"/>
    </source>
</evidence>
<dbReference type="GeneID" id="105432180"/>
<dbReference type="OrthoDB" id="8841220at2759"/>
<dbReference type="Gene3D" id="1.20.1260.100">
    <property type="entry name" value="TspO/MBR protein"/>
    <property type="match status" value="1"/>
</dbReference>
<feature type="transmembrane region" description="Helical" evidence="6">
    <location>
        <begin position="47"/>
        <end position="68"/>
    </location>
</feature>
<dbReference type="GO" id="GO:0005741">
    <property type="term" value="C:mitochondrial outer membrane"/>
    <property type="evidence" value="ECO:0007669"/>
    <property type="project" value="TreeGrafter"/>
</dbReference>
<comment type="similarity">
    <text evidence="2">Belongs to the TspO/BZRP family.</text>
</comment>
<keyword evidence="5 6" id="KW-0472">Membrane</keyword>
<proteinExistence type="inferred from homology"/>
<evidence type="ECO:0000256" key="4">
    <source>
        <dbReference type="ARBA" id="ARBA00022989"/>
    </source>
</evidence>
<keyword evidence="7" id="KW-1185">Reference proteome</keyword>
<dbReference type="AlphaFoldDB" id="A0A6I9WPS7"/>
<evidence type="ECO:0000313" key="8">
    <source>
        <dbReference type="RefSeq" id="XP_011645162.1"/>
    </source>
</evidence>
<feature type="transmembrane region" description="Helical" evidence="6">
    <location>
        <begin position="106"/>
        <end position="126"/>
    </location>
</feature>
<dbReference type="PIRSF" id="PIRSF005859">
    <property type="entry name" value="PBR"/>
    <property type="match status" value="1"/>
</dbReference>
<dbReference type="InterPro" id="IPR038330">
    <property type="entry name" value="TspO/MBR-related_sf"/>
</dbReference>
<keyword evidence="4 6" id="KW-1133">Transmembrane helix</keyword>
<evidence type="ECO:0000313" key="7">
    <source>
        <dbReference type="Proteomes" id="UP000504615"/>
    </source>
</evidence>
<evidence type="ECO:0000256" key="1">
    <source>
        <dbReference type="ARBA" id="ARBA00004141"/>
    </source>
</evidence>
<dbReference type="CDD" id="cd15904">
    <property type="entry name" value="TSPO_MBR"/>
    <property type="match status" value="1"/>
</dbReference>
<reference evidence="8" key="1">
    <citation type="submission" date="2025-08" db="UniProtKB">
        <authorList>
            <consortium name="RefSeq"/>
        </authorList>
    </citation>
    <scope>IDENTIFICATION</scope>
</reference>
<feature type="transmembrane region" description="Helical" evidence="6">
    <location>
        <begin position="74"/>
        <end position="94"/>
    </location>
</feature>
<evidence type="ECO:0000256" key="5">
    <source>
        <dbReference type="ARBA" id="ARBA00023136"/>
    </source>
</evidence>
<gene>
    <name evidence="8" type="primary">LOC105432180</name>
</gene>
<feature type="transmembrane region" description="Helical" evidence="6">
    <location>
        <begin position="132"/>
        <end position="153"/>
    </location>
</feature>
<keyword evidence="3 6" id="KW-0812">Transmembrane</keyword>
<dbReference type="CTD" id="706"/>
<dbReference type="Proteomes" id="UP000504615">
    <property type="component" value="Unplaced"/>
</dbReference>
<name>A0A6I9WPS7_9HYME</name>
<dbReference type="Pfam" id="PF03073">
    <property type="entry name" value="TspO_MBR"/>
    <property type="match status" value="1"/>
</dbReference>
<dbReference type="PANTHER" id="PTHR10057">
    <property type="entry name" value="PERIPHERAL-TYPE BENZODIAZEPINE RECEPTOR"/>
    <property type="match status" value="1"/>
</dbReference>
<comment type="subcellular location">
    <subcellularLocation>
        <location evidence="1">Membrane</location>
        <topology evidence="1">Multi-pass membrane protein</topology>
    </subcellularLocation>
</comment>